<keyword evidence="2" id="KW-1185">Reference proteome</keyword>
<dbReference type="AlphaFoldDB" id="A0A9P7GK23"/>
<evidence type="ECO:0008006" key="3">
    <source>
        <dbReference type="Google" id="ProtNLM"/>
    </source>
</evidence>
<dbReference type="EMBL" id="JABCKV010000003">
    <property type="protein sequence ID" value="KAG5648432.1"/>
    <property type="molecule type" value="Genomic_DNA"/>
</dbReference>
<organism evidence="1 2">
    <name type="scientific">Asterophora parasitica</name>
    <dbReference type="NCBI Taxonomy" id="117018"/>
    <lineage>
        <taxon>Eukaryota</taxon>
        <taxon>Fungi</taxon>
        <taxon>Dikarya</taxon>
        <taxon>Basidiomycota</taxon>
        <taxon>Agaricomycotina</taxon>
        <taxon>Agaricomycetes</taxon>
        <taxon>Agaricomycetidae</taxon>
        <taxon>Agaricales</taxon>
        <taxon>Tricholomatineae</taxon>
        <taxon>Lyophyllaceae</taxon>
        <taxon>Asterophora</taxon>
    </lineage>
</organism>
<dbReference type="InterPro" id="IPR005197">
    <property type="entry name" value="Glyco_hydro_71"/>
</dbReference>
<dbReference type="OrthoDB" id="3257981at2759"/>
<dbReference type="Gene3D" id="3.20.20.80">
    <property type="entry name" value="Glycosidases"/>
    <property type="match status" value="1"/>
</dbReference>
<gene>
    <name evidence="1" type="ORF">DXG03_005006</name>
</gene>
<dbReference type="GO" id="GO:0051118">
    <property type="term" value="F:glucan endo-1,3-alpha-glucosidase activity"/>
    <property type="evidence" value="ECO:0007669"/>
    <property type="project" value="InterPro"/>
</dbReference>
<evidence type="ECO:0000313" key="1">
    <source>
        <dbReference type="EMBL" id="KAG5648432.1"/>
    </source>
</evidence>
<reference evidence="1" key="2">
    <citation type="submission" date="2021-10" db="EMBL/GenBank/DDBJ databases">
        <title>Phylogenomics reveals ancestral predisposition of the termite-cultivated fungus Termitomyces towards a domesticated lifestyle.</title>
        <authorList>
            <person name="Auxier B."/>
            <person name="Grum-Grzhimaylo A."/>
            <person name="Cardenas M.E."/>
            <person name="Lodge J.D."/>
            <person name="Laessoe T."/>
            <person name="Pedersen O."/>
            <person name="Smith M.E."/>
            <person name="Kuyper T.W."/>
            <person name="Franco-Molano E.A."/>
            <person name="Baroni T.J."/>
            <person name="Aanen D.K."/>
        </authorList>
    </citation>
    <scope>NUCLEOTIDE SEQUENCE</scope>
    <source>
        <strain evidence="1">AP01</strain>
        <tissue evidence="1">Mycelium</tissue>
    </source>
</reference>
<reference evidence="1" key="1">
    <citation type="submission" date="2020-07" db="EMBL/GenBank/DDBJ databases">
        <authorList>
            <person name="Nieuwenhuis M."/>
            <person name="Van De Peppel L.J.J."/>
        </authorList>
    </citation>
    <scope>NUCLEOTIDE SEQUENCE</scope>
    <source>
        <strain evidence="1">AP01</strain>
        <tissue evidence="1">Mycelium</tissue>
    </source>
</reference>
<sequence>MVGNTYPYKLKDWKDDIVLAHASGIDGFALNMGRDEWQPSRVADAYEAALQSGLDFKLFLSLDMASFPSATPNDAQTIRQITLSFASHQNQLKINDRAFVSTFAGESSTFGQGSVINGWKNQFAGHPDLEGKIHFVPSFFIDPATFGGFKGVMDGDFNWNSGWPIHVTTDYVQRLLSGVDIFSSRVQNTLGQLIGNTDSDVEHRKNLGALTSGTKPTYMAAVSPWFFTHYGVDTYNKNFVFLSDQHLYAKRWESLVATRDDVDIVQVLTWNDYGESHYIGPIKGAQPNSEAWVDGMEHTGWLELTRYYATAFKTGHYPDIEADKIVMWSKPHPSQARAPDPIGQPTNFELFDDKIWAVVLTTAPSTVVLSTSPTVSQTFEVPAGLTKLDIPITAGGKMRGTISRGGQVVVNLDAPEFTFTANPDSYNFNAFVASASAE</sequence>
<dbReference type="CDD" id="cd11577">
    <property type="entry name" value="GH71"/>
    <property type="match status" value="1"/>
</dbReference>
<accession>A0A9P7GK23</accession>
<protein>
    <recommendedName>
        <fullName evidence="3">Glycoside hydrolase family 71 protein</fullName>
    </recommendedName>
</protein>
<dbReference type="Proteomes" id="UP000775547">
    <property type="component" value="Unassembled WGS sequence"/>
</dbReference>
<name>A0A9P7GK23_9AGAR</name>
<dbReference type="Pfam" id="PF03659">
    <property type="entry name" value="Glyco_hydro_71"/>
    <property type="match status" value="1"/>
</dbReference>
<comment type="caution">
    <text evidence="1">The sequence shown here is derived from an EMBL/GenBank/DDBJ whole genome shotgun (WGS) entry which is preliminary data.</text>
</comment>
<proteinExistence type="predicted"/>
<evidence type="ECO:0000313" key="2">
    <source>
        <dbReference type="Proteomes" id="UP000775547"/>
    </source>
</evidence>